<accession>A0AAD8GYH5</accession>
<proteinExistence type="predicted"/>
<evidence type="ECO:0000313" key="1">
    <source>
        <dbReference type="EMBL" id="KAK1357024.1"/>
    </source>
</evidence>
<dbReference type="AlphaFoldDB" id="A0AAD8GYH5"/>
<gene>
    <name evidence="1" type="ORF">POM88_050280</name>
</gene>
<dbReference type="EMBL" id="JAUIZM010000011">
    <property type="protein sequence ID" value="KAK1357024.1"/>
    <property type="molecule type" value="Genomic_DNA"/>
</dbReference>
<organism evidence="1 2">
    <name type="scientific">Heracleum sosnowskyi</name>
    <dbReference type="NCBI Taxonomy" id="360622"/>
    <lineage>
        <taxon>Eukaryota</taxon>
        <taxon>Viridiplantae</taxon>
        <taxon>Streptophyta</taxon>
        <taxon>Embryophyta</taxon>
        <taxon>Tracheophyta</taxon>
        <taxon>Spermatophyta</taxon>
        <taxon>Magnoliopsida</taxon>
        <taxon>eudicotyledons</taxon>
        <taxon>Gunneridae</taxon>
        <taxon>Pentapetalae</taxon>
        <taxon>asterids</taxon>
        <taxon>campanulids</taxon>
        <taxon>Apiales</taxon>
        <taxon>Apiaceae</taxon>
        <taxon>Apioideae</taxon>
        <taxon>apioid superclade</taxon>
        <taxon>Tordylieae</taxon>
        <taxon>Tordyliinae</taxon>
        <taxon>Heracleum</taxon>
    </lineage>
</organism>
<comment type="caution">
    <text evidence="1">The sequence shown here is derived from an EMBL/GenBank/DDBJ whole genome shotgun (WGS) entry which is preliminary data.</text>
</comment>
<dbReference type="Proteomes" id="UP001237642">
    <property type="component" value="Unassembled WGS sequence"/>
</dbReference>
<reference evidence="1" key="1">
    <citation type="submission" date="2023-02" db="EMBL/GenBank/DDBJ databases">
        <title>Genome of toxic invasive species Heracleum sosnowskyi carries increased number of genes despite the absence of recent whole-genome duplications.</title>
        <authorList>
            <person name="Schelkunov M."/>
            <person name="Shtratnikova V."/>
            <person name="Makarenko M."/>
            <person name="Klepikova A."/>
            <person name="Omelchenko D."/>
            <person name="Novikova G."/>
            <person name="Obukhova E."/>
            <person name="Bogdanov V."/>
            <person name="Penin A."/>
            <person name="Logacheva M."/>
        </authorList>
    </citation>
    <scope>NUCLEOTIDE SEQUENCE</scope>
    <source>
        <strain evidence="1">Hsosn_3</strain>
        <tissue evidence="1">Leaf</tissue>
    </source>
</reference>
<evidence type="ECO:0008006" key="3">
    <source>
        <dbReference type="Google" id="ProtNLM"/>
    </source>
</evidence>
<evidence type="ECO:0000313" key="2">
    <source>
        <dbReference type="Proteomes" id="UP001237642"/>
    </source>
</evidence>
<protein>
    <recommendedName>
        <fullName evidence="3">Reverse transcriptase zinc-binding domain-containing protein</fullName>
    </recommendedName>
</protein>
<reference evidence="1" key="2">
    <citation type="submission" date="2023-05" db="EMBL/GenBank/DDBJ databases">
        <authorList>
            <person name="Schelkunov M.I."/>
        </authorList>
    </citation>
    <scope>NUCLEOTIDE SEQUENCE</scope>
    <source>
        <strain evidence="1">Hsosn_3</strain>
        <tissue evidence="1">Leaf</tissue>
    </source>
</reference>
<keyword evidence="2" id="KW-1185">Reference proteome</keyword>
<name>A0AAD8GYH5_9APIA</name>
<sequence length="218" mass="25361">MVTPTDCSWILKKVLSLRTLARRFLSFQIGNGVDFSLWFDPWWNNTCLASKNGDPIISQAYSNQQSSVNSLIHTGRWIMPTINSRRHHLSTILQSWLHDFVPPSFDLEKRDLILWENTHLHKIRTGHIWDAIRFKLPEVPWHDLIWHNHYVLCALAAILNISVPSTWLDLITNWGSHPSLGHHGIALLTAQVFSYHIWRERNARLHNKGCFGPLKIIE</sequence>